<sequence>MNNIHYMNWMTACNQRINASPLEKQQLDVVIKYENMRFWMELAKEVANIKDFTQRQFKYFEMAEAIPCQTKRFRLMTMARMEMHGVEFDTEKFDRYLYEGKM</sequence>
<dbReference type="EMBL" id="JBHUGF010000010">
    <property type="protein sequence ID" value="MFD1990053.1"/>
    <property type="molecule type" value="Genomic_DNA"/>
</dbReference>
<evidence type="ECO:0008006" key="3">
    <source>
        <dbReference type="Google" id="ProtNLM"/>
    </source>
</evidence>
<protein>
    <recommendedName>
        <fullName evidence="3">Post-transcriptional regulator</fullName>
    </recommendedName>
</protein>
<name>A0ABW4URA1_9BACL</name>
<organism evidence="1 2">
    <name type="scientific">Paenibacillus nicotianae</name>
    <dbReference type="NCBI Taxonomy" id="1526551"/>
    <lineage>
        <taxon>Bacteria</taxon>
        <taxon>Bacillati</taxon>
        <taxon>Bacillota</taxon>
        <taxon>Bacilli</taxon>
        <taxon>Bacillales</taxon>
        <taxon>Paenibacillaceae</taxon>
        <taxon>Paenibacillus</taxon>
    </lineage>
</organism>
<dbReference type="Proteomes" id="UP001597403">
    <property type="component" value="Unassembled WGS sequence"/>
</dbReference>
<evidence type="ECO:0000313" key="1">
    <source>
        <dbReference type="EMBL" id="MFD1990053.1"/>
    </source>
</evidence>
<proteinExistence type="predicted"/>
<comment type="caution">
    <text evidence="1">The sequence shown here is derived from an EMBL/GenBank/DDBJ whole genome shotgun (WGS) entry which is preliminary data.</text>
</comment>
<dbReference type="RefSeq" id="WP_204823762.1">
    <property type="nucleotide sequence ID" value="NZ_JBHUGF010000010.1"/>
</dbReference>
<accession>A0ABW4URA1</accession>
<gene>
    <name evidence="1" type="ORF">ACFSGI_08785</name>
</gene>
<keyword evidence="2" id="KW-1185">Reference proteome</keyword>
<evidence type="ECO:0000313" key="2">
    <source>
        <dbReference type="Proteomes" id="UP001597403"/>
    </source>
</evidence>
<reference evidence="2" key="1">
    <citation type="journal article" date="2019" name="Int. J. Syst. Evol. Microbiol.">
        <title>The Global Catalogue of Microorganisms (GCM) 10K type strain sequencing project: providing services to taxonomists for standard genome sequencing and annotation.</title>
        <authorList>
            <consortium name="The Broad Institute Genomics Platform"/>
            <consortium name="The Broad Institute Genome Sequencing Center for Infectious Disease"/>
            <person name="Wu L."/>
            <person name="Ma J."/>
        </authorList>
    </citation>
    <scope>NUCLEOTIDE SEQUENCE [LARGE SCALE GENOMIC DNA]</scope>
    <source>
        <strain evidence="2">CGMCC 1.15067</strain>
    </source>
</reference>